<keyword evidence="1" id="KW-1133">Transmembrane helix</keyword>
<proteinExistence type="predicted"/>
<keyword evidence="1" id="KW-0812">Transmembrane</keyword>
<keyword evidence="1" id="KW-0472">Membrane</keyword>
<sequence length="125" mass="14560">MKLSKLHFFATLLSPIRSYRLFSNGPAVLIPAKKICKDCKHYIGDNIECRKFGDTNLITGKVTYDSARSVRENEKKCGENAIYFEENKFKIITVPYYFLKNNWILLIPTAFTSLYIFTLFHVVHK</sequence>
<name>A0A6C0K144_9ZZZZ</name>
<protein>
    <submittedName>
        <fullName evidence="2">Uncharacterized protein</fullName>
    </submittedName>
</protein>
<organism evidence="2">
    <name type="scientific">viral metagenome</name>
    <dbReference type="NCBI Taxonomy" id="1070528"/>
    <lineage>
        <taxon>unclassified sequences</taxon>
        <taxon>metagenomes</taxon>
        <taxon>organismal metagenomes</taxon>
    </lineage>
</organism>
<evidence type="ECO:0000256" key="1">
    <source>
        <dbReference type="SAM" id="Phobius"/>
    </source>
</evidence>
<dbReference type="EMBL" id="MN740771">
    <property type="protein sequence ID" value="QHU10796.1"/>
    <property type="molecule type" value="Genomic_DNA"/>
</dbReference>
<accession>A0A6C0K144</accession>
<evidence type="ECO:0000313" key="2">
    <source>
        <dbReference type="EMBL" id="QHU10796.1"/>
    </source>
</evidence>
<reference evidence="2" key="1">
    <citation type="journal article" date="2020" name="Nature">
        <title>Giant virus diversity and host interactions through global metagenomics.</title>
        <authorList>
            <person name="Schulz F."/>
            <person name="Roux S."/>
            <person name="Paez-Espino D."/>
            <person name="Jungbluth S."/>
            <person name="Walsh D.A."/>
            <person name="Denef V.J."/>
            <person name="McMahon K.D."/>
            <person name="Konstantinidis K.T."/>
            <person name="Eloe-Fadrosh E.A."/>
            <person name="Kyrpides N.C."/>
            <person name="Woyke T."/>
        </authorList>
    </citation>
    <scope>NUCLEOTIDE SEQUENCE</scope>
    <source>
        <strain evidence="2">GVMAG-S-1101165-83</strain>
    </source>
</reference>
<feature type="transmembrane region" description="Helical" evidence="1">
    <location>
        <begin position="103"/>
        <end position="123"/>
    </location>
</feature>
<dbReference type="AlphaFoldDB" id="A0A6C0K144"/>